<reference evidence="4" key="1">
    <citation type="journal article" date="2019" name="Int. J. Syst. Evol. Microbiol.">
        <title>The Global Catalogue of Microorganisms (GCM) 10K type strain sequencing project: providing services to taxonomists for standard genome sequencing and annotation.</title>
        <authorList>
            <consortium name="The Broad Institute Genomics Platform"/>
            <consortium name="The Broad Institute Genome Sequencing Center for Infectious Disease"/>
            <person name="Wu L."/>
            <person name="Ma J."/>
        </authorList>
    </citation>
    <scope>NUCLEOTIDE SEQUENCE [LARGE SCALE GENOMIC DNA]</scope>
    <source>
        <strain evidence="4">CGMCC 1.12477</strain>
    </source>
</reference>
<sequence length="187" mass="20514">MGGLSDWLEGLSTLQVLLLVLAVVFGTSVAAALLGAVLVRMGMHRPKVVERASGLSEKALTLVKRPLTIVVLDEVAAVLQAGHYTRNISDALKENHDELKALVAEKVKQDPSVRLIGRLPGYDTIVSQVSETTLRVLIEMLDDPRTDELISDLLRNNIEQIKEAVRERAHEEVGPPRPADPIPPRLR</sequence>
<proteinExistence type="predicted"/>
<protein>
    <submittedName>
        <fullName evidence="3">Uncharacterized protein</fullName>
    </submittedName>
</protein>
<keyword evidence="2" id="KW-0812">Transmembrane</keyword>
<gene>
    <name evidence="3" type="ORF">ACFSDE_10700</name>
</gene>
<comment type="caution">
    <text evidence="3">The sequence shown here is derived from an EMBL/GenBank/DDBJ whole genome shotgun (WGS) entry which is preliminary data.</text>
</comment>
<dbReference type="Proteomes" id="UP001597351">
    <property type="component" value="Unassembled WGS sequence"/>
</dbReference>
<keyword evidence="2" id="KW-0472">Membrane</keyword>
<name>A0ABW4TQD6_9ACTN</name>
<evidence type="ECO:0000256" key="1">
    <source>
        <dbReference type="SAM" id="MobiDB-lite"/>
    </source>
</evidence>
<evidence type="ECO:0000256" key="2">
    <source>
        <dbReference type="SAM" id="Phobius"/>
    </source>
</evidence>
<accession>A0ABW4TQD6</accession>
<dbReference type="EMBL" id="JBHUGD010000003">
    <property type="protein sequence ID" value="MFD1947261.1"/>
    <property type="molecule type" value="Genomic_DNA"/>
</dbReference>
<evidence type="ECO:0000313" key="4">
    <source>
        <dbReference type="Proteomes" id="UP001597351"/>
    </source>
</evidence>
<feature type="transmembrane region" description="Helical" evidence="2">
    <location>
        <begin position="16"/>
        <end position="39"/>
    </location>
</feature>
<evidence type="ECO:0000313" key="3">
    <source>
        <dbReference type="EMBL" id="MFD1947261.1"/>
    </source>
</evidence>
<feature type="region of interest" description="Disordered" evidence="1">
    <location>
        <begin position="166"/>
        <end position="187"/>
    </location>
</feature>
<keyword evidence="2" id="KW-1133">Transmembrane helix</keyword>
<dbReference type="RefSeq" id="WP_343918186.1">
    <property type="nucleotide sequence ID" value="NZ_BAAAJT010000002.1"/>
</dbReference>
<feature type="compositionally biased region" description="Pro residues" evidence="1">
    <location>
        <begin position="175"/>
        <end position="187"/>
    </location>
</feature>
<organism evidence="3 4">
    <name type="scientific">Nocardioides aestuarii</name>
    <dbReference type="NCBI Taxonomy" id="252231"/>
    <lineage>
        <taxon>Bacteria</taxon>
        <taxon>Bacillati</taxon>
        <taxon>Actinomycetota</taxon>
        <taxon>Actinomycetes</taxon>
        <taxon>Propionibacteriales</taxon>
        <taxon>Nocardioidaceae</taxon>
        <taxon>Nocardioides</taxon>
    </lineage>
</organism>
<keyword evidence="4" id="KW-1185">Reference proteome</keyword>